<reference evidence="4 5" key="1">
    <citation type="submission" date="2018-09" db="EMBL/GenBank/DDBJ databases">
        <title>Micromonospora sp. nov. MS1-9, isolated from a root of Musa sp.</title>
        <authorList>
            <person name="Kuncharoen N."/>
            <person name="Kudo T."/>
            <person name="Ohkuma M."/>
            <person name="Yuki M."/>
            <person name="Tanasupawat S."/>
        </authorList>
    </citation>
    <scope>NUCLEOTIDE SEQUENCE [LARGE SCALE GENOMIC DNA]</scope>
    <source>
        <strain evidence="4 5">MS1-9</strain>
    </source>
</reference>
<gene>
    <name evidence="4" type="ORF">D7044_05310</name>
</gene>
<dbReference type="InterPro" id="IPR036271">
    <property type="entry name" value="Tet_transcr_reg_TetR-rel_C_sf"/>
</dbReference>
<name>A0A3A9YEC8_9ACTN</name>
<dbReference type="Gene3D" id="1.10.357.10">
    <property type="entry name" value="Tetracycline Repressor, domain 2"/>
    <property type="match status" value="1"/>
</dbReference>
<sequence>MVYDSGATKARILEAAYREFAAYGLAGARIDRIAENAKANKRAIYEHFGKKEDLFDQVVTARLQASREALPDTWDDLPAFAGAIFDHYVSDPDRLRLTLWRQLERPAPTEPELDYYRQALAALAAARPDESLAPADLYAVLWAINQVLALTPLGLQVADSGGPWTAERWQQMRAAVVATVGRIVENRASQR</sequence>
<dbReference type="InterPro" id="IPR041467">
    <property type="entry name" value="Sco4008_C"/>
</dbReference>
<dbReference type="RefSeq" id="WP_120688141.1">
    <property type="nucleotide sequence ID" value="NZ_RAZT01000002.1"/>
</dbReference>
<dbReference type="Proteomes" id="UP000275865">
    <property type="component" value="Unassembled WGS sequence"/>
</dbReference>
<feature type="domain" description="HTH tetR-type" evidence="3">
    <location>
        <begin position="6"/>
        <end position="66"/>
    </location>
</feature>
<dbReference type="GO" id="GO:0006355">
    <property type="term" value="P:regulation of DNA-templated transcription"/>
    <property type="evidence" value="ECO:0007669"/>
    <property type="project" value="UniProtKB-ARBA"/>
</dbReference>
<dbReference type="InterPro" id="IPR050109">
    <property type="entry name" value="HTH-type_TetR-like_transc_reg"/>
</dbReference>
<dbReference type="PANTHER" id="PTHR30328:SF54">
    <property type="entry name" value="HTH-TYPE TRANSCRIPTIONAL REPRESSOR SCO4008"/>
    <property type="match status" value="1"/>
</dbReference>
<feature type="DNA-binding region" description="H-T-H motif" evidence="2">
    <location>
        <begin position="29"/>
        <end position="48"/>
    </location>
</feature>
<proteinExistence type="predicted"/>
<dbReference type="AlphaFoldDB" id="A0A3A9YEC8"/>
<dbReference type="GO" id="GO:0003677">
    <property type="term" value="F:DNA binding"/>
    <property type="evidence" value="ECO:0007669"/>
    <property type="project" value="UniProtKB-UniRule"/>
</dbReference>
<dbReference type="PRINTS" id="PR00455">
    <property type="entry name" value="HTHTETR"/>
</dbReference>
<comment type="caution">
    <text evidence="4">The sequence shown here is derived from an EMBL/GenBank/DDBJ whole genome shotgun (WGS) entry which is preliminary data.</text>
</comment>
<dbReference type="PROSITE" id="PS50977">
    <property type="entry name" value="HTH_TETR_2"/>
    <property type="match status" value="1"/>
</dbReference>
<evidence type="ECO:0000256" key="1">
    <source>
        <dbReference type="ARBA" id="ARBA00023125"/>
    </source>
</evidence>
<dbReference type="PANTHER" id="PTHR30328">
    <property type="entry name" value="TRANSCRIPTIONAL REPRESSOR"/>
    <property type="match status" value="1"/>
</dbReference>
<dbReference type="SUPFAM" id="SSF48498">
    <property type="entry name" value="Tetracyclin repressor-like, C-terminal domain"/>
    <property type="match status" value="1"/>
</dbReference>
<evidence type="ECO:0000313" key="5">
    <source>
        <dbReference type="Proteomes" id="UP000275865"/>
    </source>
</evidence>
<dbReference type="InterPro" id="IPR009057">
    <property type="entry name" value="Homeodomain-like_sf"/>
</dbReference>
<dbReference type="InterPro" id="IPR001647">
    <property type="entry name" value="HTH_TetR"/>
</dbReference>
<organism evidence="4 5">
    <name type="scientific">Micromonospora musae</name>
    <dbReference type="NCBI Taxonomy" id="1894970"/>
    <lineage>
        <taxon>Bacteria</taxon>
        <taxon>Bacillati</taxon>
        <taxon>Actinomycetota</taxon>
        <taxon>Actinomycetes</taxon>
        <taxon>Micromonosporales</taxon>
        <taxon>Micromonosporaceae</taxon>
        <taxon>Micromonospora</taxon>
    </lineage>
</organism>
<evidence type="ECO:0000313" key="4">
    <source>
        <dbReference type="EMBL" id="RKN35565.1"/>
    </source>
</evidence>
<dbReference type="EMBL" id="RAZT01000002">
    <property type="protein sequence ID" value="RKN35565.1"/>
    <property type="molecule type" value="Genomic_DNA"/>
</dbReference>
<evidence type="ECO:0000256" key="2">
    <source>
        <dbReference type="PROSITE-ProRule" id="PRU00335"/>
    </source>
</evidence>
<protein>
    <submittedName>
        <fullName evidence="4">TetR/AcrR family transcriptional regulator</fullName>
    </submittedName>
</protein>
<dbReference type="Pfam" id="PF17926">
    <property type="entry name" value="TetR_C_21"/>
    <property type="match status" value="1"/>
</dbReference>
<dbReference type="Pfam" id="PF00440">
    <property type="entry name" value="TetR_N"/>
    <property type="match status" value="1"/>
</dbReference>
<keyword evidence="1 2" id="KW-0238">DNA-binding</keyword>
<accession>A0A3A9YEC8</accession>
<evidence type="ECO:0000259" key="3">
    <source>
        <dbReference type="PROSITE" id="PS50977"/>
    </source>
</evidence>
<dbReference type="SUPFAM" id="SSF46689">
    <property type="entry name" value="Homeodomain-like"/>
    <property type="match status" value="1"/>
</dbReference>